<dbReference type="EMBL" id="QKQP01000001">
    <property type="protein sequence ID" value="PZD82362.1"/>
    <property type="molecule type" value="Genomic_DNA"/>
</dbReference>
<reference evidence="1 2" key="1">
    <citation type="submission" date="2018-06" db="EMBL/GenBank/DDBJ databases">
        <title>Draft sequence of Acidithiobacillus ferrooxidans CCM 4253.</title>
        <authorList>
            <person name="Moya-Beltran A."/>
            <person name="Castro M."/>
            <person name="Covarrubias P.C."/>
            <person name="Issotta F."/>
            <person name="Janiczek O."/>
            <person name="Mandl M."/>
            <person name="Kucera J."/>
            <person name="Quatrini R."/>
        </authorList>
    </citation>
    <scope>NUCLEOTIDE SEQUENCE [LARGE SCALE GENOMIC DNA]</scope>
    <source>
        <strain evidence="1 2">CCM 4253</strain>
    </source>
</reference>
<name>A0A2W1KJ03_ACIFR</name>
<organism evidence="1 2">
    <name type="scientific">Acidithiobacillus ferrooxidans</name>
    <name type="common">Thiobacillus ferrooxidans</name>
    <dbReference type="NCBI Taxonomy" id="920"/>
    <lineage>
        <taxon>Bacteria</taxon>
        <taxon>Pseudomonadati</taxon>
        <taxon>Pseudomonadota</taxon>
        <taxon>Acidithiobacillia</taxon>
        <taxon>Acidithiobacillales</taxon>
        <taxon>Acidithiobacillaceae</taxon>
        <taxon>Acidithiobacillus</taxon>
    </lineage>
</organism>
<evidence type="ECO:0000313" key="2">
    <source>
        <dbReference type="Proteomes" id="UP000248886"/>
    </source>
</evidence>
<dbReference type="Proteomes" id="UP000248886">
    <property type="component" value="Unassembled WGS sequence"/>
</dbReference>
<sequence length="60" mass="6076">MLGKVGKSRSGAKATGKSQFGDLVSYIACEAGGKGREVNKGGWVPSANCAAWASALSYVP</sequence>
<comment type="caution">
    <text evidence="1">The sequence shown here is derived from an EMBL/GenBank/DDBJ whole genome shotgun (WGS) entry which is preliminary data.</text>
</comment>
<dbReference type="GeneID" id="65279937"/>
<gene>
    <name evidence="1" type="ORF">DN052_04920</name>
</gene>
<protein>
    <submittedName>
        <fullName evidence="1">Uncharacterized protein</fullName>
    </submittedName>
</protein>
<accession>A0A2W1KJ03</accession>
<dbReference type="RefSeq" id="WP_009568944.1">
    <property type="nucleotide sequence ID" value="NZ_AP025160.1"/>
</dbReference>
<dbReference type="OrthoDB" id="279005at2"/>
<evidence type="ECO:0000313" key="1">
    <source>
        <dbReference type="EMBL" id="PZD82362.1"/>
    </source>
</evidence>
<dbReference type="AlphaFoldDB" id="A0A2W1KJ03"/>
<proteinExistence type="predicted"/>